<dbReference type="PANTHER" id="PTHR43806:SF11">
    <property type="entry name" value="CEREVISIN-RELATED"/>
    <property type="match status" value="1"/>
</dbReference>
<proteinExistence type="inferred from homology"/>
<dbReference type="SUPFAM" id="SSF52743">
    <property type="entry name" value="Subtilisin-like"/>
    <property type="match status" value="1"/>
</dbReference>
<evidence type="ECO:0000256" key="6">
    <source>
        <dbReference type="RuleBase" id="RU003355"/>
    </source>
</evidence>
<dbReference type="CDD" id="cd04077">
    <property type="entry name" value="Peptidases_S8_PCSK9_ProteinaseK_like"/>
    <property type="match status" value="1"/>
</dbReference>
<dbReference type="InterPro" id="IPR022398">
    <property type="entry name" value="Peptidase_S8_His-AS"/>
</dbReference>
<feature type="chain" id="PRO_5045276136" description="Peptidase S8/S53 domain-containing protein" evidence="7">
    <location>
        <begin position="23"/>
        <end position="395"/>
    </location>
</feature>
<comment type="caution">
    <text evidence="9">The sequence shown here is derived from an EMBL/GenBank/DDBJ whole genome shotgun (WGS) entry which is preliminary data.</text>
</comment>
<sequence length="395" mass="40881">MKHAARAAALLALLGTAPAAYATSAAQAYVVAFRADTLPAAALTAKSPGEFSAALNLPAEVQMTRPLTEGTFATVLSPAALAHLSADPRVASIEPDQTVQINPILNVAAKRPASGVTWGLDRVNQVQLPLDHTFGAQRSGAGVRVYVLDTGIRAAHAELRGRVDAGWSAVQDGRGTDDCNGHGTHVAGTIGGQNVGLARGVTLVPVRVLDCNGQGHLSDILAGLEWVRTHRQGPSVVNLSLGADVSPALDEAVTRLWQAGVTVIVAAGNNAADACTQSPAHAPKVIAVGASTPDDRRAPFSNFGPCVKIYAPGDHIESASARGDQATSVMSGTSMAAPHVAAYSALLLHINPFLTPDQVERELLARATLGALTDTRSGPNRLLYVPDCRICTQVK</sequence>
<evidence type="ECO:0000256" key="7">
    <source>
        <dbReference type="SAM" id="SignalP"/>
    </source>
</evidence>
<keyword evidence="7" id="KW-0732">Signal</keyword>
<keyword evidence="2 5" id="KW-0645">Protease</keyword>
<dbReference type="PROSITE" id="PS00137">
    <property type="entry name" value="SUBTILASE_HIS"/>
    <property type="match status" value="1"/>
</dbReference>
<feature type="active site" description="Charge relay system" evidence="5">
    <location>
        <position position="149"/>
    </location>
</feature>
<dbReference type="Gene3D" id="3.40.50.200">
    <property type="entry name" value="Peptidase S8/S53 domain"/>
    <property type="match status" value="1"/>
</dbReference>
<dbReference type="PROSITE" id="PS00136">
    <property type="entry name" value="SUBTILASE_ASP"/>
    <property type="match status" value="1"/>
</dbReference>
<evidence type="ECO:0000313" key="10">
    <source>
        <dbReference type="Proteomes" id="UP000604341"/>
    </source>
</evidence>
<dbReference type="InterPro" id="IPR036852">
    <property type="entry name" value="Peptidase_S8/S53_dom_sf"/>
</dbReference>
<gene>
    <name evidence="9" type="ORF">GCM10010844_32670</name>
</gene>
<dbReference type="InterPro" id="IPR050131">
    <property type="entry name" value="Peptidase_S8_subtilisin-like"/>
</dbReference>
<dbReference type="Proteomes" id="UP000604341">
    <property type="component" value="Unassembled WGS sequence"/>
</dbReference>
<evidence type="ECO:0000256" key="3">
    <source>
        <dbReference type="ARBA" id="ARBA00022801"/>
    </source>
</evidence>
<dbReference type="InterPro" id="IPR023827">
    <property type="entry name" value="Peptidase_S8_Asp-AS"/>
</dbReference>
<evidence type="ECO:0000313" key="9">
    <source>
        <dbReference type="EMBL" id="GGL11431.1"/>
    </source>
</evidence>
<feature type="active site" description="Charge relay system" evidence="5">
    <location>
        <position position="334"/>
    </location>
</feature>
<feature type="signal peptide" evidence="7">
    <location>
        <begin position="1"/>
        <end position="22"/>
    </location>
</feature>
<organism evidence="9 10">
    <name type="scientific">Deinococcus radiotolerans</name>
    <dbReference type="NCBI Taxonomy" id="1309407"/>
    <lineage>
        <taxon>Bacteria</taxon>
        <taxon>Thermotogati</taxon>
        <taxon>Deinococcota</taxon>
        <taxon>Deinococci</taxon>
        <taxon>Deinococcales</taxon>
        <taxon>Deinococcaceae</taxon>
        <taxon>Deinococcus</taxon>
    </lineage>
</organism>
<accession>A0ABQ2FNH2</accession>
<dbReference type="EMBL" id="BMPE01000012">
    <property type="protein sequence ID" value="GGL11431.1"/>
    <property type="molecule type" value="Genomic_DNA"/>
</dbReference>
<dbReference type="RefSeq" id="WP_189070049.1">
    <property type="nucleotide sequence ID" value="NZ_BMPE01000012.1"/>
</dbReference>
<dbReference type="PANTHER" id="PTHR43806">
    <property type="entry name" value="PEPTIDASE S8"/>
    <property type="match status" value="1"/>
</dbReference>
<dbReference type="PROSITE" id="PS51892">
    <property type="entry name" value="SUBTILASE"/>
    <property type="match status" value="1"/>
</dbReference>
<dbReference type="PRINTS" id="PR00723">
    <property type="entry name" value="SUBTILISIN"/>
</dbReference>
<protein>
    <recommendedName>
        <fullName evidence="8">Peptidase S8/S53 domain-containing protein</fullName>
    </recommendedName>
</protein>
<dbReference type="InterPro" id="IPR034193">
    <property type="entry name" value="PCSK9_ProteinaseK-like"/>
</dbReference>
<keyword evidence="3 5" id="KW-0378">Hydrolase</keyword>
<evidence type="ECO:0000259" key="8">
    <source>
        <dbReference type="Pfam" id="PF00082"/>
    </source>
</evidence>
<dbReference type="InterPro" id="IPR023828">
    <property type="entry name" value="Peptidase_S8_Ser-AS"/>
</dbReference>
<dbReference type="PROSITE" id="PS00138">
    <property type="entry name" value="SUBTILASE_SER"/>
    <property type="match status" value="1"/>
</dbReference>
<name>A0ABQ2FNH2_9DEIO</name>
<keyword evidence="10" id="KW-1185">Reference proteome</keyword>
<evidence type="ECO:0000256" key="2">
    <source>
        <dbReference type="ARBA" id="ARBA00022670"/>
    </source>
</evidence>
<evidence type="ECO:0000256" key="1">
    <source>
        <dbReference type="ARBA" id="ARBA00011073"/>
    </source>
</evidence>
<dbReference type="InterPro" id="IPR000209">
    <property type="entry name" value="Peptidase_S8/S53_dom"/>
</dbReference>
<comment type="similarity">
    <text evidence="1 5 6">Belongs to the peptidase S8 family.</text>
</comment>
<dbReference type="InterPro" id="IPR015500">
    <property type="entry name" value="Peptidase_S8_subtilisin-rel"/>
</dbReference>
<feature type="active site" description="Charge relay system" evidence="5">
    <location>
        <position position="182"/>
    </location>
</feature>
<evidence type="ECO:0000256" key="5">
    <source>
        <dbReference type="PROSITE-ProRule" id="PRU01240"/>
    </source>
</evidence>
<dbReference type="Pfam" id="PF00082">
    <property type="entry name" value="Peptidase_S8"/>
    <property type="match status" value="1"/>
</dbReference>
<evidence type="ECO:0000256" key="4">
    <source>
        <dbReference type="ARBA" id="ARBA00022825"/>
    </source>
</evidence>
<reference evidence="10" key="1">
    <citation type="journal article" date="2019" name="Int. J. Syst. Evol. Microbiol.">
        <title>The Global Catalogue of Microorganisms (GCM) 10K type strain sequencing project: providing services to taxonomists for standard genome sequencing and annotation.</title>
        <authorList>
            <consortium name="The Broad Institute Genomics Platform"/>
            <consortium name="The Broad Institute Genome Sequencing Center for Infectious Disease"/>
            <person name="Wu L."/>
            <person name="Ma J."/>
        </authorList>
    </citation>
    <scope>NUCLEOTIDE SEQUENCE [LARGE SCALE GENOMIC DNA]</scope>
    <source>
        <strain evidence="10">JCM 19173</strain>
    </source>
</reference>
<feature type="domain" description="Peptidase S8/S53" evidence="8">
    <location>
        <begin position="140"/>
        <end position="367"/>
    </location>
</feature>
<keyword evidence="4 5" id="KW-0720">Serine protease</keyword>